<gene>
    <name evidence="1" type="ORF">E2562_034973</name>
</gene>
<comment type="caution">
    <text evidence="1">The sequence shown here is derived from an EMBL/GenBank/DDBJ whole genome shotgun (WGS) entry which is preliminary data.</text>
</comment>
<organism evidence="1 2">
    <name type="scientific">Oryza meyeriana var. granulata</name>
    <dbReference type="NCBI Taxonomy" id="110450"/>
    <lineage>
        <taxon>Eukaryota</taxon>
        <taxon>Viridiplantae</taxon>
        <taxon>Streptophyta</taxon>
        <taxon>Embryophyta</taxon>
        <taxon>Tracheophyta</taxon>
        <taxon>Spermatophyta</taxon>
        <taxon>Magnoliopsida</taxon>
        <taxon>Liliopsida</taxon>
        <taxon>Poales</taxon>
        <taxon>Poaceae</taxon>
        <taxon>BOP clade</taxon>
        <taxon>Oryzoideae</taxon>
        <taxon>Oryzeae</taxon>
        <taxon>Oryzinae</taxon>
        <taxon>Oryza</taxon>
        <taxon>Oryza meyeriana</taxon>
    </lineage>
</organism>
<name>A0A6G1FF34_9ORYZ</name>
<accession>A0A6G1FF34</accession>
<evidence type="ECO:0000313" key="2">
    <source>
        <dbReference type="Proteomes" id="UP000479710"/>
    </source>
</evidence>
<reference evidence="1 2" key="1">
    <citation type="submission" date="2019-11" db="EMBL/GenBank/DDBJ databases">
        <title>Whole genome sequence of Oryza granulata.</title>
        <authorList>
            <person name="Li W."/>
        </authorList>
    </citation>
    <scope>NUCLEOTIDE SEQUENCE [LARGE SCALE GENOMIC DNA]</scope>
    <source>
        <strain evidence="2">cv. Menghai</strain>
        <tissue evidence="1">Leaf</tissue>
    </source>
</reference>
<dbReference type="EMBL" id="SPHZ02000001">
    <property type="protein sequence ID" value="KAF0935578.1"/>
    <property type="molecule type" value="Genomic_DNA"/>
</dbReference>
<protein>
    <submittedName>
        <fullName evidence="1">Uncharacterized protein</fullName>
    </submittedName>
</protein>
<sequence length="67" mass="7384">MPPPPLLINRYIKTLADIFPATIFPWRSHVSLRISMTSRSLPMASDRVQNLGVVMAGNVRTMCVAGS</sequence>
<evidence type="ECO:0000313" key="1">
    <source>
        <dbReference type="EMBL" id="KAF0935578.1"/>
    </source>
</evidence>
<keyword evidence="2" id="KW-1185">Reference proteome</keyword>
<dbReference type="Proteomes" id="UP000479710">
    <property type="component" value="Unassembled WGS sequence"/>
</dbReference>
<proteinExistence type="predicted"/>
<dbReference type="AlphaFoldDB" id="A0A6G1FF34"/>